<feature type="domain" description="Polymerase nucleotidyl transferase" evidence="1">
    <location>
        <begin position="10"/>
        <end position="103"/>
    </location>
</feature>
<reference evidence="2" key="1">
    <citation type="journal article" date="2020" name="bioRxiv">
        <title>A rank-normalized archaeal taxonomy based on genome phylogeny resolves widespread incomplete and uneven classifications.</title>
        <authorList>
            <person name="Rinke C."/>
            <person name="Chuvochina M."/>
            <person name="Mussig A.J."/>
            <person name="Chaumeil P.-A."/>
            <person name="Waite D.W."/>
            <person name="Whitman W.B."/>
            <person name="Parks D.H."/>
            <person name="Hugenholtz P."/>
        </authorList>
    </citation>
    <scope>NUCLEOTIDE SEQUENCE</scope>
    <source>
        <strain evidence="2">UBA12518</strain>
    </source>
</reference>
<organism evidence="2 3">
    <name type="scientific">Methermicoccus shengliensis</name>
    <dbReference type="NCBI Taxonomy" id="660064"/>
    <lineage>
        <taxon>Archaea</taxon>
        <taxon>Methanobacteriati</taxon>
        <taxon>Methanobacteriota</taxon>
        <taxon>Stenosarchaea group</taxon>
        <taxon>Methanomicrobia</taxon>
        <taxon>Methanosarcinales</taxon>
        <taxon>Methermicoccaceae</taxon>
        <taxon>Methermicoccus</taxon>
    </lineage>
</organism>
<sequence length="106" mass="12139">MGGTVDLTEIENFLEKISKRYGIKKAIIFGSAARGEFKEDSDIDLIIVSGEFKGKSALKRPVQLYLEWDLNYPVDFICYTTEEFENLKNRPSIVREALREGVVVEF</sequence>
<name>A0A832VMZ4_9EURY</name>
<dbReference type="RefSeq" id="WP_052353380.1">
    <property type="nucleotide sequence ID" value="NZ_DUIH01000012.1"/>
</dbReference>
<dbReference type="InterPro" id="IPR002934">
    <property type="entry name" value="Polymerase_NTP_transf_dom"/>
</dbReference>
<protein>
    <submittedName>
        <fullName evidence="2">Nucleotidyltransferase domain-containing protein</fullName>
    </submittedName>
</protein>
<dbReference type="CDD" id="cd05403">
    <property type="entry name" value="NT_KNTase_like"/>
    <property type="match status" value="1"/>
</dbReference>
<comment type="caution">
    <text evidence="2">The sequence shown here is derived from an EMBL/GenBank/DDBJ whole genome shotgun (WGS) entry which is preliminary data.</text>
</comment>
<evidence type="ECO:0000313" key="2">
    <source>
        <dbReference type="EMBL" id="HIH69796.1"/>
    </source>
</evidence>
<dbReference type="PANTHER" id="PTHR43449">
    <property type="entry name" value="NUCLEOTIDYLTRANSFERASE"/>
    <property type="match status" value="1"/>
</dbReference>
<proteinExistence type="predicted"/>
<dbReference type="EMBL" id="DUIH01000012">
    <property type="protein sequence ID" value="HIH69796.1"/>
    <property type="molecule type" value="Genomic_DNA"/>
</dbReference>
<dbReference type="Gene3D" id="3.30.460.10">
    <property type="entry name" value="Beta Polymerase, domain 2"/>
    <property type="match status" value="1"/>
</dbReference>
<keyword evidence="2" id="KW-0808">Transferase</keyword>
<dbReference type="PANTHER" id="PTHR43449:SF1">
    <property type="entry name" value="POLYMERASE BETA NUCLEOTIDYLTRANSFERASE DOMAIN-CONTAINING PROTEIN"/>
    <property type="match status" value="1"/>
</dbReference>
<dbReference type="GO" id="GO:0016779">
    <property type="term" value="F:nucleotidyltransferase activity"/>
    <property type="evidence" value="ECO:0007669"/>
    <property type="project" value="InterPro"/>
</dbReference>
<dbReference type="AlphaFoldDB" id="A0A832VMZ4"/>
<dbReference type="InterPro" id="IPR043519">
    <property type="entry name" value="NT_sf"/>
</dbReference>
<dbReference type="Proteomes" id="UP000600363">
    <property type="component" value="Unassembled WGS sequence"/>
</dbReference>
<evidence type="ECO:0000259" key="1">
    <source>
        <dbReference type="Pfam" id="PF01909"/>
    </source>
</evidence>
<dbReference type="Pfam" id="PF01909">
    <property type="entry name" value="NTP_transf_2"/>
    <property type="match status" value="1"/>
</dbReference>
<evidence type="ECO:0000313" key="3">
    <source>
        <dbReference type="Proteomes" id="UP000600363"/>
    </source>
</evidence>
<gene>
    <name evidence="2" type="ORF">HA299_04150</name>
</gene>
<dbReference type="SUPFAM" id="SSF81301">
    <property type="entry name" value="Nucleotidyltransferase"/>
    <property type="match status" value="1"/>
</dbReference>
<accession>A0A832VMZ4</accession>